<feature type="domain" description="RING-type" evidence="12">
    <location>
        <begin position="136"/>
        <end position="179"/>
    </location>
</feature>
<keyword evidence="5" id="KW-0479">Metal-binding</keyword>
<proteinExistence type="predicted"/>
<comment type="subcellular location">
    <subcellularLocation>
        <location evidence="1">Membrane</location>
        <topology evidence="1">Single-pass membrane protein</topology>
    </subcellularLocation>
</comment>
<evidence type="ECO:0000256" key="3">
    <source>
        <dbReference type="ARBA" id="ARBA00022679"/>
    </source>
</evidence>
<dbReference type="GO" id="GO:0008270">
    <property type="term" value="F:zinc ion binding"/>
    <property type="evidence" value="ECO:0007669"/>
    <property type="project" value="UniProtKB-KW"/>
</dbReference>
<keyword evidence="8" id="KW-0862">Zinc</keyword>
<evidence type="ECO:0000256" key="5">
    <source>
        <dbReference type="ARBA" id="ARBA00022723"/>
    </source>
</evidence>
<reference evidence="13" key="1">
    <citation type="submission" date="2021-01" db="EMBL/GenBank/DDBJ databases">
        <authorList>
            <person name="Corre E."/>
            <person name="Pelletier E."/>
            <person name="Niang G."/>
            <person name="Scheremetjew M."/>
            <person name="Finn R."/>
            <person name="Kale V."/>
            <person name="Holt S."/>
            <person name="Cochrane G."/>
            <person name="Meng A."/>
            <person name="Brown T."/>
            <person name="Cohen L."/>
        </authorList>
    </citation>
    <scope>NUCLEOTIDE SEQUENCE</scope>
    <source>
        <strain evidence="13">379</strain>
    </source>
</reference>
<dbReference type="SUPFAM" id="SSF57850">
    <property type="entry name" value="RING/U-box"/>
    <property type="match status" value="1"/>
</dbReference>
<name>A0A7S3WBQ7_EMIHU</name>
<organism evidence="13">
    <name type="scientific">Emiliania huxleyi</name>
    <name type="common">Coccolithophore</name>
    <name type="synonym">Pontosphaera huxleyi</name>
    <dbReference type="NCBI Taxonomy" id="2903"/>
    <lineage>
        <taxon>Eukaryota</taxon>
        <taxon>Haptista</taxon>
        <taxon>Haptophyta</taxon>
        <taxon>Prymnesiophyceae</taxon>
        <taxon>Isochrysidales</taxon>
        <taxon>Noelaerhabdaceae</taxon>
        <taxon>Emiliania</taxon>
    </lineage>
</organism>
<dbReference type="AlphaFoldDB" id="A0A7S3WBQ7"/>
<dbReference type="PROSITE" id="PS50089">
    <property type="entry name" value="ZF_RING_2"/>
    <property type="match status" value="1"/>
</dbReference>
<evidence type="ECO:0000256" key="2">
    <source>
        <dbReference type="ARBA" id="ARBA00004906"/>
    </source>
</evidence>
<evidence type="ECO:0000256" key="4">
    <source>
        <dbReference type="ARBA" id="ARBA00022692"/>
    </source>
</evidence>
<keyword evidence="3" id="KW-0808">Transferase</keyword>
<dbReference type="GO" id="GO:0016020">
    <property type="term" value="C:membrane"/>
    <property type="evidence" value="ECO:0007669"/>
    <property type="project" value="UniProtKB-SubCell"/>
</dbReference>
<evidence type="ECO:0000256" key="9">
    <source>
        <dbReference type="ARBA" id="ARBA00022989"/>
    </source>
</evidence>
<dbReference type="Gene3D" id="3.30.40.10">
    <property type="entry name" value="Zinc/RING finger domain, C3HC4 (zinc finger)"/>
    <property type="match status" value="1"/>
</dbReference>
<dbReference type="Pfam" id="PF13639">
    <property type="entry name" value="zf-RING_2"/>
    <property type="match status" value="1"/>
</dbReference>
<evidence type="ECO:0000256" key="1">
    <source>
        <dbReference type="ARBA" id="ARBA00004167"/>
    </source>
</evidence>
<dbReference type="InterPro" id="IPR013083">
    <property type="entry name" value="Znf_RING/FYVE/PHD"/>
</dbReference>
<evidence type="ECO:0000256" key="10">
    <source>
        <dbReference type="ARBA" id="ARBA00023136"/>
    </source>
</evidence>
<dbReference type="GO" id="GO:0016740">
    <property type="term" value="F:transferase activity"/>
    <property type="evidence" value="ECO:0007669"/>
    <property type="project" value="UniProtKB-KW"/>
</dbReference>
<evidence type="ECO:0000256" key="7">
    <source>
        <dbReference type="ARBA" id="ARBA00022786"/>
    </source>
</evidence>
<comment type="pathway">
    <text evidence="2">Protein modification; protein ubiquitination.</text>
</comment>
<keyword evidence="4" id="KW-0812">Transmembrane</keyword>
<dbReference type="PANTHER" id="PTHR45768">
    <property type="entry name" value="E3 UBIQUITIN-PROTEIN LIGASE RNF13-LIKE"/>
    <property type="match status" value="1"/>
</dbReference>
<keyword evidence="10" id="KW-0472">Membrane</keyword>
<keyword evidence="6 11" id="KW-0863">Zinc-finger</keyword>
<dbReference type="InterPro" id="IPR001841">
    <property type="entry name" value="Znf_RING"/>
</dbReference>
<accession>A0A7S3WBQ7</accession>
<evidence type="ECO:0000313" key="13">
    <source>
        <dbReference type="EMBL" id="CAE0548465.1"/>
    </source>
</evidence>
<evidence type="ECO:0000256" key="11">
    <source>
        <dbReference type="PROSITE-ProRule" id="PRU00175"/>
    </source>
</evidence>
<evidence type="ECO:0000256" key="8">
    <source>
        <dbReference type="ARBA" id="ARBA00022833"/>
    </source>
</evidence>
<dbReference type="PANTHER" id="PTHR45768:SF18">
    <property type="entry name" value="RING-H2 FINGER PROTEIN ATL47-RELATED"/>
    <property type="match status" value="1"/>
</dbReference>
<evidence type="ECO:0000256" key="6">
    <source>
        <dbReference type="ARBA" id="ARBA00022771"/>
    </source>
</evidence>
<keyword evidence="9" id="KW-1133">Transmembrane helix</keyword>
<evidence type="ECO:0000259" key="12">
    <source>
        <dbReference type="PROSITE" id="PS50089"/>
    </source>
</evidence>
<dbReference type="EMBL" id="HBIR01022092">
    <property type="protein sequence ID" value="CAE0548465.1"/>
    <property type="molecule type" value="Transcribed_RNA"/>
</dbReference>
<protein>
    <recommendedName>
        <fullName evidence="12">RING-type domain-containing protein</fullName>
    </recommendedName>
</protein>
<gene>
    <name evidence="13" type="ORF">EHUX00137_LOCUS16855</name>
</gene>
<sequence length="267" mass="28791">MWSKREPEPCCRAGRRGRRHGLLPFRPHRLLLLLGRRRRAAAASPPATRRARRPRGLLPAARRATLSLGAGGCGRGPSASLTDELAQRNTARHRLRVDGDCCHQVPRFTAAEISQLRSFPFELSGAAADSSARSECAICLCEFESGQQLTALPCAAAHAFHSECVRGALAASVHCPLCRVDVRSLVVSAAAPSDGPAAAPASPRSLGFTRDGGIIQRYDPHPPAALERPAYIPPHQAGHAELVEIAYPDHGVARVWRLPRELQEEDG</sequence>
<keyword evidence="7" id="KW-0833">Ubl conjugation pathway</keyword>